<dbReference type="STRING" id="1676925.ENSPKIP00000035790"/>
<evidence type="ECO:0000256" key="11">
    <source>
        <dbReference type="SAM" id="Phobius"/>
    </source>
</evidence>
<keyword evidence="4 11" id="KW-1133">Transmembrane helix</keyword>
<keyword evidence="2" id="KW-1003">Cell membrane</keyword>
<keyword evidence="3 10" id="KW-0812">Transmembrane</keyword>
<feature type="transmembrane region" description="Helical" evidence="11">
    <location>
        <begin position="240"/>
        <end position="264"/>
    </location>
</feature>
<feature type="transmembrane region" description="Helical" evidence="11">
    <location>
        <begin position="116"/>
        <end position="133"/>
    </location>
</feature>
<keyword evidence="8" id="KW-0325">Glycoprotein</keyword>
<dbReference type="Proteomes" id="UP000261540">
    <property type="component" value="Unplaced"/>
</dbReference>
<dbReference type="AlphaFoldDB" id="A0A3B3SZF0"/>
<feature type="domain" description="G-protein coupled receptors family 1 profile" evidence="12">
    <location>
        <begin position="55"/>
        <end position="300"/>
    </location>
</feature>
<dbReference type="GO" id="GO:0005886">
    <property type="term" value="C:plasma membrane"/>
    <property type="evidence" value="ECO:0007669"/>
    <property type="project" value="UniProtKB-SubCell"/>
</dbReference>
<dbReference type="InterPro" id="IPR001671">
    <property type="entry name" value="Melcrt_ACTH_rcpt"/>
</dbReference>
<dbReference type="PROSITE" id="PS00237">
    <property type="entry name" value="G_PROTEIN_RECEP_F1_1"/>
    <property type="match status" value="1"/>
</dbReference>
<comment type="subcellular location">
    <subcellularLocation>
        <location evidence="1">Cell membrane</location>
        <topology evidence="1">Multi-pass membrane protein</topology>
    </subcellularLocation>
</comment>
<evidence type="ECO:0000256" key="10">
    <source>
        <dbReference type="RuleBase" id="RU000688"/>
    </source>
</evidence>
<dbReference type="PRINTS" id="PR00237">
    <property type="entry name" value="GPCRRHODOPSN"/>
</dbReference>
<dbReference type="PANTHER" id="PTHR22750">
    <property type="entry name" value="G-PROTEIN COUPLED RECEPTOR"/>
    <property type="match status" value="1"/>
</dbReference>
<accession>A0A3B3SZF0</accession>
<evidence type="ECO:0000256" key="4">
    <source>
        <dbReference type="ARBA" id="ARBA00022989"/>
    </source>
</evidence>
<gene>
    <name evidence="13" type="primary">LPAR2</name>
</gene>
<dbReference type="Gene3D" id="1.20.1070.10">
    <property type="entry name" value="Rhodopsin 7-helix transmembrane proteins"/>
    <property type="match status" value="1"/>
</dbReference>
<comment type="similarity">
    <text evidence="10">Belongs to the G-protein coupled receptor 1 family.</text>
</comment>
<feature type="transmembrane region" description="Helical" evidence="11">
    <location>
        <begin position="195"/>
        <end position="219"/>
    </location>
</feature>
<feature type="transmembrane region" description="Helical" evidence="11">
    <location>
        <begin position="153"/>
        <end position="175"/>
    </location>
</feature>
<keyword evidence="5 10" id="KW-0297">G-protein coupled receptor</keyword>
<evidence type="ECO:0000256" key="6">
    <source>
        <dbReference type="ARBA" id="ARBA00023136"/>
    </source>
</evidence>
<name>A0A3B3SZF0_9TELE</name>
<dbReference type="PROSITE" id="PS50262">
    <property type="entry name" value="G_PROTEIN_RECEP_F1_2"/>
    <property type="match status" value="1"/>
</dbReference>
<reference evidence="13" key="2">
    <citation type="submission" date="2025-09" db="UniProtKB">
        <authorList>
            <consortium name="Ensembl"/>
        </authorList>
    </citation>
    <scope>IDENTIFICATION</scope>
</reference>
<dbReference type="InterPro" id="IPR017452">
    <property type="entry name" value="GPCR_Rhodpsn_7TM"/>
</dbReference>
<evidence type="ECO:0000313" key="14">
    <source>
        <dbReference type="Proteomes" id="UP000261540"/>
    </source>
</evidence>
<dbReference type="InterPro" id="IPR000276">
    <property type="entry name" value="GPCR_Rhodpsn"/>
</dbReference>
<feature type="transmembrane region" description="Helical" evidence="11">
    <location>
        <begin position="39"/>
        <end position="66"/>
    </location>
</feature>
<feature type="transmembrane region" description="Helical" evidence="11">
    <location>
        <begin position="73"/>
        <end position="96"/>
    </location>
</feature>
<dbReference type="SUPFAM" id="SSF81321">
    <property type="entry name" value="Family A G protein-coupled receptor-like"/>
    <property type="match status" value="1"/>
</dbReference>
<keyword evidence="9 10" id="KW-0807">Transducer</keyword>
<evidence type="ECO:0000256" key="7">
    <source>
        <dbReference type="ARBA" id="ARBA00023170"/>
    </source>
</evidence>
<keyword evidence="7 10" id="KW-0675">Receptor</keyword>
<evidence type="ECO:0000256" key="8">
    <source>
        <dbReference type="ARBA" id="ARBA00023180"/>
    </source>
</evidence>
<dbReference type="OrthoDB" id="5987098at2759"/>
<organism evidence="13 14">
    <name type="scientific">Paramormyrops kingsleyae</name>
    <dbReference type="NCBI Taxonomy" id="1676925"/>
    <lineage>
        <taxon>Eukaryota</taxon>
        <taxon>Metazoa</taxon>
        <taxon>Chordata</taxon>
        <taxon>Craniata</taxon>
        <taxon>Vertebrata</taxon>
        <taxon>Euteleostomi</taxon>
        <taxon>Actinopterygii</taxon>
        <taxon>Neopterygii</taxon>
        <taxon>Teleostei</taxon>
        <taxon>Osteoglossocephala</taxon>
        <taxon>Osteoglossomorpha</taxon>
        <taxon>Osteoglossiformes</taxon>
        <taxon>Mormyridae</taxon>
        <taxon>Paramormyrops</taxon>
    </lineage>
</organism>
<dbReference type="Ensembl" id="ENSPKIT00000016728.1">
    <property type="protein sequence ID" value="ENSPKIP00000035790.1"/>
    <property type="gene ID" value="ENSPKIG00000014611.1"/>
</dbReference>
<proteinExistence type="inferred from homology"/>
<evidence type="ECO:0000256" key="1">
    <source>
        <dbReference type="ARBA" id="ARBA00004651"/>
    </source>
</evidence>
<evidence type="ECO:0000259" key="12">
    <source>
        <dbReference type="PROSITE" id="PS50262"/>
    </source>
</evidence>
<dbReference type="GeneTree" id="ENSGT01120000271896"/>
<keyword evidence="6 11" id="KW-0472">Membrane</keyword>
<protein>
    <submittedName>
        <fullName evidence="13">Lysophosphatidic acid receptor 2</fullName>
    </submittedName>
</protein>
<keyword evidence="14" id="KW-1185">Reference proteome</keyword>
<dbReference type="Pfam" id="PF00001">
    <property type="entry name" value="7tm_1"/>
    <property type="match status" value="1"/>
</dbReference>
<dbReference type="GO" id="GO:0004977">
    <property type="term" value="F:melanocortin receptor activity"/>
    <property type="evidence" value="ECO:0007669"/>
    <property type="project" value="InterPro"/>
</dbReference>
<evidence type="ECO:0000256" key="9">
    <source>
        <dbReference type="ARBA" id="ARBA00023224"/>
    </source>
</evidence>
<evidence type="ECO:0000256" key="5">
    <source>
        <dbReference type="ARBA" id="ARBA00023040"/>
    </source>
</evidence>
<dbReference type="PRINTS" id="PR00534">
    <property type="entry name" value="MCRFAMILY"/>
</dbReference>
<evidence type="ECO:0000313" key="13">
    <source>
        <dbReference type="Ensembl" id="ENSPKIP00000035790.1"/>
    </source>
</evidence>
<dbReference type="FunFam" id="1.20.1070.10:FF:000025">
    <property type="entry name" value="Lysophosphatidic acid receptor 1"/>
    <property type="match status" value="1"/>
</dbReference>
<dbReference type="SMART" id="SM01381">
    <property type="entry name" value="7TM_GPCR_Srsx"/>
    <property type="match status" value="1"/>
</dbReference>
<sequence>MCIDIDGDDTPGCYCNRSLEFFYNHSDKHISNSWTSQNLLVVILGIIVCAFILFANSLVMVAIIINRGFHYPIYYLLGNLAASDLFAGASYLYLMFHTGPWITKMTKAQWFVRQGLINISLTASVVNLLAVAVERHQIIFTVKFHSRISNCRVALLILGIWLVALLMGLIPSMGWHCLCDLKNCSTMVPLYSRSFLIFWAVLNLVIFIIMAIMYLRIFLYVHKKIQRISQHQTQKKQMDTVMSLVKTLTMILGAFVICWTPGLVVLLLDGLGYRGTGILKVHEYFMVLAECNSVVNPIICSLRNQEMLSTFKGILCSPCRRGGVQSVPADTLIQEQLQNEEDLGKTPQRRVNAPAVQNHGPIVEQTLTLES</sequence>
<reference evidence="13" key="1">
    <citation type="submission" date="2025-08" db="UniProtKB">
        <authorList>
            <consortium name="Ensembl"/>
        </authorList>
    </citation>
    <scope>IDENTIFICATION</scope>
</reference>
<evidence type="ECO:0000256" key="3">
    <source>
        <dbReference type="ARBA" id="ARBA00022692"/>
    </source>
</evidence>
<evidence type="ECO:0000256" key="2">
    <source>
        <dbReference type="ARBA" id="ARBA00022475"/>
    </source>
</evidence>